<dbReference type="Proteomes" id="UP000182510">
    <property type="component" value="Chromosome"/>
</dbReference>
<sequence>MKKLLSLIVLTSVFFVSCSDGDPGPQGPPGQDGVNIVGQTFEATVDLTSPEYSVFIEIPNSIEVLDSDVILTYLLEGQDEQSGADIWSPLPQTFYLDNGQVQYNYNHTSFDVNVYLHGNIDLDDLGPAFTDDQTFRMVVVPSDFALNSGVDVSSYQSVKAALDLKEKDVKKARELK</sequence>
<keyword evidence="2" id="KW-1185">Reference proteome</keyword>
<dbReference type="KEGG" id="grl:LPB144_02720"/>
<reference evidence="1 2" key="1">
    <citation type="submission" date="2016-11" db="EMBL/GenBank/DDBJ databases">
        <title>Gramella sp. LPB0144 isolated from marine environment.</title>
        <authorList>
            <person name="Kim E."/>
            <person name="Yi H."/>
        </authorList>
    </citation>
    <scope>NUCLEOTIDE SEQUENCE [LARGE SCALE GENOMIC DNA]</scope>
    <source>
        <strain evidence="1 2">LPB0144</strain>
    </source>
</reference>
<dbReference type="PROSITE" id="PS51257">
    <property type="entry name" value="PROKAR_LIPOPROTEIN"/>
    <property type="match status" value="1"/>
</dbReference>
<organism evidence="1 2">
    <name type="scientific">Christiangramia salexigens</name>
    <dbReference type="NCBI Taxonomy" id="1913577"/>
    <lineage>
        <taxon>Bacteria</taxon>
        <taxon>Pseudomonadati</taxon>
        <taxon>Bacteroidota</taxon>
        <taxon>Flavobacteriia</taxon>
        <taxon>Flavobacteriales</taxon>
        <taxon>Flavobacteriaceae</taxon>
        <taxon>Christiangramia</taxon>
    </lineage>
</organism>
<gene>
    <name evidence="1" type="ORF">LPB144_02720</name>
</gene>
<dbReference type="RefSeq" id="WP_072552043.1">
    <property type="nucleotide sequence ID" value="NZ_CP018153.1"/>
</dbReference>
<dbReference type="STRING" id="1913577.LPB144_02720"/>
<proteinExistence type="predicted"/>
<evidence type="ECO:0008006" key="3">
    <source>
        <dbReference type="Google" id="ProtNLM"/>
    </source>
</evidence>
<dbReference type="OrthoDB" id="1524444at2"/>
<evidence type="ECO:0000313" key="1">
    <source>
        <dbReference type="EMBL" id="APG59386.1"/>
    </source>
</evidence>
<name>A0A1L3J2N9_9FLAO</name>
<dbReference type="AlphaFoldDB" id="A0A1L3J2N9"/>
<evidence type="ECO:0000313" key="2">
    <source>
        <dbReference type="Proteomes" id="UP000182510"/>
    </source>
</evidence>
<dbReference type="EMBL" id="CP018153">
    <property type="protein sequence ID" value="APG59386.1"/>
    <property type="molecule type" value="Genomic_DNA"/>
</dbReference>
<protein>
    <recommendedName>
        <fullName evidence="3">Dihydrolipoamide dehydrogenase</fullName>
    </recommendedName>
</protein>
<accession>A0A1L3J2N9</accession>